<reference evidence="3" key="1">
    <citation type="journal article" date="2014" name="Int. J. Syst. Evol. Microbiol.">
        <title>Complete genome sequence of Corynebacterium casei LMG S-19264T (=DSM 44701T), isolated from a smear-ripened cheese.</title>
        <authorList>
            <consortium name="US DOE Joint Genome Institute (JGI-PGF)"/>
            <person name="Walter F."/>
            <person name="Albersmeier A."/>
            <person name="Kalinowski J."/>
            <person name="Ruckert C."/>
        </authorList>
    </citation>
    <scope>NUCLEOTIDE SEQUENCE</scope>
    <source>
        <strain evidence="3">KCTC 23714</strain>
    </source>
</reference>
<evidence type="ECO:0000256" key="2">
    <source>
        <dbReference type="SAM" id="Phobius"/>
    </source>
</evidence>
<evidence type="ECO:0000313" key="3">
    <source>
        <dbReference type="EMBL" id="GGW21461.1"/>
    </source>
</evidence>
<keyword evidence="2" id="KW-1133">Transmembrane helix</keyword>
<feature type="region of interest" description="Disordered" evidence="1">
    <location>
        <begin position="193"/>
        <end position="249"/>
    </location>
</feature>
<comment type="caution">
    <text evidence="3">The sequence shown here is derived from an EMBL/GenBank/DDBJ whole genome shotgun (WGS) entry which is preliminary data.</text>
</comment>
<dbReference type="AlphaFoldDB" id="A0A918IMJ2"/>
<keyword evidence="4" id="KW-1185">Reference proteome</keyword>
<keyword evidence="2" id="KW-0472">Membrane</keyword>
<dbReference type="EMBL" id="BMYQ01000001">
    <property type="protein sequence ID" value="GGW21461.1"/>
    <property type="molecule type" value="Genomic_DNA"/>
</dbReference>
<feature type="compositionally biased region" description="Low complexity" evidence="1">
    <location>
        <begin position="195"/>
        <end position="207"/>
    </location>
</feature>
<name>A0A918IMJ2_9RHOB</name>
<dbReference type="RefSeq" id="WP_189631933.1">
    <property type="nucleotide sequence ID" value="NZ_BMYQ01000001.1"/>
</dbReference>
<sequence>MSQENEQLAEAIRNALAAAEAATDAAAEAAAAIEGQLRGTEALQKAQRRLGVLTIAATGGALLSVAVSALVYFRSVADLREASELQAAATGAWVQKFGDIDELVSRLDVPEMAQKADLENLRTDVLTALAQNALPEDPPAAAGGADLEKLRTDVLTAIAAVELQVSDLKKATGGEQAAQLTMMLGETLRRLEGTAGAAPAKSAEAAPAPKPKPAPVSKPASGGSSRPKPAPKPAAAAQTAPEPSPFSYP</sequence>
<dbReference type="Proteomes" id="UP000628984">
    <property type="component" value="Unassembled WGS sequence"/>
</dbReference>
<organism evidence="3 4">
    <name type="scientific">Gemmobacter lanyuensis</name>
    <dbReference type="NCBI Taxonomy" id="1054497"/>
    <lineage>
        <taxon>Bacteria</taxon>
        <taxon>Pseudomonadati</taxon>
        <taxon>Pseudomonadota</taxon>
        <taxon>Alphaproteobacteria</taxon>
        <taxon>Rhodobacterales</taxon>
        <taxon>Paracoccaceae</taxon>
        <taxon>Gemmobacter</taxon>
    </lineage>
</organism>
<feature type="transmembrane region" description="Helical" evidence="2">
    <location>
        <begin position="50"/>
        <end position="73"/>
    </location>
</feature>
<evidence type="ECO:0000313" key="4">
    <source>
        <dbReference type="Proteomes" id="UP000628984"/>
    </source>
</evidence>
<accession>A0A918IMJ2</accession>
<protein>
    <submittedName>
        <fullName evidence="3">Uncharacterized protein</fullName>
    </submittedName>
</protein>
<reference evidence="3" key="2">
    <citation type="submission" date="2020-09" db="EMBL/GenBank/DDBJ databases">
        <authorList>
            <person name="Sun Q."/>
            <person name="Kim S."/>
        </authorList>
    </citation>
    <scope>NUCLEOTIDE SEQUENCE</scope>
    <source>
        <strain evidence="3">KCTC 23714</strain>
    </source>
</reference>
<gene>
    <name evidence="3" type="ORF">GCM10011452_01910</name>
</gene>
<proteinExistence type="predicted"/>
<feature type="compositionally biased region" description="Low complexity" evidence="1">
    <location>
        <begin position="217"/>
        <end position="241"/>
    </location>
</feature>
<evidence type="ECO:0000256" key="1">
    <source>
        <dbReference type="SAM" id="MobiDB-lite"/>
    </source>
</evidence>
<keyword evidence="2" id="KW-0812">Transmembrane</keyword>